<keyword evidence="8" id="KW-1185">Reference proteome</keyword>
<feature type="transmembrane region" description="Helical" evidence="6">
    <location>
        <begin position="449"/>
        <end position="469"/>
    </location>
</feature>
<keyword evidence="2" id="KW-1003">Cell membrane</keyword>
<feature type="transmembrane region" description="Helical" evidence="6">
    <location>
        <begin position="481"/>
        <end position="501"/>
    </location>
</feature>
<keyword evidence="3 6" id="KW-0812">Transmembrane</keyword>
<dbReference type="InterPro" id="IPR050833">
    <property type="entry name" value="Poly_Biosynth_Transport"/>
</dbReference>
<evidence type="ECO:0000313" key="7">
    <source>
        <dbReference type="EMBL" id="MDG5755039.1"/>
    </source>
</evidence>
<dbReference type="PANTHER" id="PTHR30250:SF29">
    <property type="entry name" value="POLYSACCHARIDE BIOSYNTHESIS PROTEIN C-TERMINAL DOMAIN-CONTAINING PROTEIN"/>
    <property type="match status" value="1"/>
</dbReference>
<keyword evidence="5 6" id="KW-0472">Membrane</keyword>
<dbReference type="EMBL" id="JARULN010000017">
    <property type="protein sequence ID" value="MDG5755039.1"/>
    <property type="molecule type" value="Genomic_DNA"/>
</dbReference>
<evidence type="ECO:0000256" key="3">
    <source>
        <dbReference type="ARBA" id="ARBA00022692"/>
    </source>
</evidence>
<feature type="transmembrane region" description="Helical" evidence="6">
    <location>
        <begin position="122"/>
        <end position="142"/>
    </location>
</feature>
<feature type="transmembrane region" description="Helical" evidence="6">
    <location>
        <begin position="287"/>
        <end position="307"/>
    </location>
</feature>
<evidence type="ECO:0000313" key="8">
    <source>
        <dbReference type="Proteomes" id="UP001218246"/>
    </source>
</evidence>
<feature type="transmembrane region" description="Helical" evidence="6">
    <location>
        <begin position="163"/>
        <end position="179"/>
    </location>
</feature>
<organism evidence="7 8">
    <name type="scientific">Ectobacillus antri</name>
    <dbReference type="NCBI Taxonomy" id="2486280"/>
    <lineage>
        <taxon>Bacteria</taxon>
        <taxon>Bacillati</taxon>
        <taxon>Bacillota</taxon>
        <taxon>Bacilli</taxon>
        <taxon>Bacillales</taxon>
        <taxon>Bacillaceae</taxon>
        <taxon>Ectobacillus</taxon>
    </lineage>
</organism>
<dbReference type="CDD" id="cd13124">
    <property type="entry name" value="MATE_SpoVB_like"/>
    <property type="match status" value="1"/>
</dbReference>
<feature type="transmembrane region" description="Helical" evidence="6">
    <location>
        <begin position="231"/>
        <end position="255"/>
    </location>
</feature>
<comment type="caution">
    <text evidence="7">The sequence shown here is derived from an EMBL/GenBank/DDBJ whole genome shotgun (WGS) entry which is preliminary data.</text>
</comment>
<reference evidence="7 8" key="1">
    <citation type="submission" date="2023-04" db="EMBL/GenBank/DDBJ databases">
        <title>Ectobacillus antri isolated from activated sludge.</title>
        <authorList>
            <person name="Yan P."/>
            <person name="Liu X."/>
        </authorList>
    </citation>
    <scope>NUCLEOTIDE SEQUENCE [LARGE SCALE GENOMIC DNA]</scope>
    <source>
        <strain evidence="7 8">C18H</strain>
    </source>
</reference>
<proteinExistence type="predicted"/>
<evidence type="ECO:0000256" key="4">
    <source>
        <dbReference type="ARBA" id="ARBA00022989"/>
    </source>
</evidence>
<feature type="transmembrane region" description="Helical" evidence="6">
    <location>
        <begin position="388"/>
        <end position="410"/>
    </location>
</feature>
<dbReference type="PANTHER" id="PTHR30250">
    <property type="entry name" value="PST FAMILY PREDICTED COLANIC ACID TRANSPORTER"/>
    <property type="match status" value="1"/>
</dbReference>
<evidence type="ECO:0000256" key="2">
    <source>
        <dbReference type="ARBA" id="ARBA00022475"/>
    </source>
</evidence>
<keyword evidence="4 6" id="KW-1133">Transmembrane helix</keyword>
<dbReference type="RefSeq" id="WP_278018477.1">
    <property type="nucleotide sequence ID" value="NZ_JARRRY010000016.1"/>
</dbReference>
<feature type="transmembrane region" description="Helical" evidence="6">
    <location>
        <begin position="12"/>
        <end position="30"/>
    </location>
</feature>
<feature type="transmembrane region" description="Helical" evidence="6">
    <location>
        <begin position="50"/>
        <end position="68"/>
    </location>
</feature>
<feature type="transmembrane region" description="Helical" evidence="6">
    <location>
        <begin position="328"/>
        <end position="347"/>
    </location>
</feature>
<feature type="transmembrane region" description="Helical" evidence="6">
    <location>
        <begin position="416"/>
        <end position="437"/>
    </location>
</feature>
<feature type="transmembrane region" description="Helical" evidence="6">
    <location>
        <begin position="88"/>
        <end position="110"/>
    </location>
</feature>
<evidence type="ECO:0000256" key="1">
    <source>
        <dbReference type="ARBA" id="ARBA00004651"/>
    </source>
</evidence>
<dbReference type="Pfam" id="PF01943">
    <property type="entry name" value="Polysacc_synt"/>
    <property type="match status" value="1"/>
</dbReference>
<accession>A0ABT6H6S2</accession>
<name>A0ABT6H6S2_9BACI</name>
<feature type="transmembrane region" description="Helical" evidence="6">
    <location>
        <begin position="359"/>
        <end position="381"/>
    </location>
</feature>
<evidence type="ECO:0000256" key="6">
    <source>
        <dbReference type="SAM" id="Phobius"/>
    </source>
</evidence>
<sequence length="531" mass="57857">METKKYASFWQGAIILTIAGIIVKILSAFYRIPYQNIAGDIGFYIYQQVYPFYGVCLILGTYGFPVVISKLVASRMESGDITKVKDIIYISFLALMCIGILLFCTFFFGAEIIAGYMGDSSLQILLQVIAFSFLLMPFLSVMRGYLQGIGDMKPTAVSQVAEQALRVTIIVGLSLYLVAQGSNRYIVGGGAMFGSVAGSILGIVILAYYLHQRKASIYKASWSAISDKGMIIKLVVLQGILVCISNITLLLIQMVDSVTFYELLLQTGETSERSKVIKAVYDRGFPLIQLGTVVATSFVLPLIPMISAARTKGDYRAVKRYMQLAMKLTLVVALAATGGLICIIEQTNIMLFTDNQGSFTLGILAVCILVGSFGIVASAVLQGIGNTILPAFFAVVGVAIKYMGNIVLMPKLGDVGAAWAAVLSLSCISILNVVYLKHKMKMPLVGWKNASKVVFACLAMMFVLKGYVYGINTLVDHTSRYLISVEALSAVCIGGMLYLILIIRWGVFTIEEVGTVWKGKKLPSFLRSQRL</sequence>
<dbReference type="Proteomes" id="UP001218246">
    <property type="component" value="Unassembled WGS sequence"/>
</dbReference>
<gene>
    <name evidence="7" type="ORF">P6P90_13895</name>
</gene>
<dbReference type="InterPro" id="IPR024923">
    <property type="entry name" value="PG_synth_SpoVB"/>
</dbReference>
<dbReference type="PIRSF" id="PIRSF038958">
    <property type="entry name" value="PG_synth_SpoVB"/>
    <property type="match status" value="1"/>
</dbReference>
<dbReference type="InterPro" id="IPR002797">
    <property type="entry name" value="Polysacc_synth"/>
</dbReference>
<protein>
    <submittedName>
        <fullName evidence="7">Polysaccharide biosynthesis protein</fullName>
    </submittedName>
</protein>
<feature type="transmembrane region" description="Helical" evidence="6">
    <location>
        <begin position="185"/>
        <end position="210"/>
    </location>
</feature>
<comment type="subcellular location">
    <subcellularLocation>
        <location evidence="1">Cell membrane</location>
        <topology evidence="1">Multi-pass membrane protein</topology>
    </subcellularLocation>
</comment>
<evidence type="ECO:0000256" key="5">
    <source>
        <dbReference type="ARBA" id="ARBA00023136"/>
    </source>
</evidence>